<evidence type="ECO:0000256" key="7">
    <source>
        <dbReference type="ARBA" id="ARBA00029321"/>
    </source>
</evidence>
<name>A0A117M927_9BACT</name>
<accession>A0A117M927</accession>
<dbReference type="Pfam" id="PF00342">
    <property type="entry name" value="PGI"/>
    <property type="match status" value="1"/>
</dbReference>
<evidence type="ECO:0000313" key="15">
    <source>
        <dbReference type="Proteomes" id="UP000264215"/>
    </source>
</evidence>
<dbReference type="Proteomes" id="UP000054260">
    <property type="component" value="Unassembled WGS sequence"/>
</dbReference>
<dbReference type="Proteomes" id="UP000264215">
    <property type="component" value="Unassembled WGS sequence"/>
</dbReference>
<dbReference type="Proteomes" id="UP000055014">
    <property type="component" value="Unassembled WGS sequence"/>
</dbReference>
<feature type="active site" evidence="8">
    <location>
        <position position="311"/>
    </location>
</feature>
<keyword evidence="5 8" id="KW-0324">Glycolysis</keyword>
<evidence type="ECO:0000256" key="1">
    <source>
        <dbReference type="ARBA" id="ARBA00004926"/>
    </source>
</evidence>
<evidence type="ECO:0000313" key="12">
    <source>
        <dbReference type="EMBL" id="KUK91166.1"/>
    </source>
</evidence>
<proteinExistence type="inferred from homology"/>
<keyword evidence="6 8" id="KW-0413">Isomerase</keyword>
<evidence type="ECO:0000256" key="4">
    <source>
        <dbReference type="ARBA" id="ARBA00022490"/>
    </source>
</evidence>
<dbReference type="EMBL" id="LGGW01000008">
    <property type="protein sequence ID" value="KUK91166.1"/>
    <property type="molecule type" value="Genomic_DNA"/>
</dbReference>
<reference evidence="10 15" key="3">
    <citation type="journal article" date="2018" name="Nat. Biotechnol.">
        <title>A standardized bacterial taxonomy based on genome phylogeny substantially revises the tree of life.</title>
        <authorList>
            <person name="Parks D.H."/>
            <person name="Chuvochina M."/>
            <person name="Waite D.W."/>
            <person name="Rinke C."/>
            <person name="Skarshewski A."/>
            <person name="Chaumeil P.A."/>
            <person name="Hugenholtz P."/>
        </authorList>
    </citation>
    <scope>NUCLEOTIDE SEQUENCE [LARGE SCALE GENOMIC DNA]</scope>
    <source>
        <strain evidence="10">UBA9905</strain>
    </source>
</reference>
<dbReference type="PRINTS" id="PR00662">
    <property type="entry name" value="G6PISOMERASE"/>
</dbReference>
<dbReference type="FunFam" id="3.40.50.10490:FF:000071">
    <property type="entry name" value="Glucose-6-phosphate isomerase"/>
    <property type="match status" value="1"/>
</dbReference>
<dbReference type="SUPFAM" id="SSF53697">
    <property type="entry name" value="SIS domain"/>
    <property type="match status" value="1"/>
</dbReference>
<dbReference type="PROSITE" id="PS00765">
    <property type="entry name" value="P_GLUCOSE_ISOMERASE_1"/>
    <property type="match status" value="1"/>
</dbReference>
<dbReference type="GO" id="GO:0005829">
    <property type="term" value="C:cytosol"/>
    <property type="evidence" value="ECO:0007669"/>
    <property type="project" value="TreeGrafter"/>
</dbReference>
<comment type="subcellular location">
    <subcellularLocation>
        <location evidence="8">Cytoplasm</location>
    </subcellularLocation>
</comment>
<dbReference type="PROSITE" id="PS51463">
    <property type="entry name" value="P_GLUCOSE_ISOMERASE_3"/>
    <property type="match status" value="1"/>
</dbReference>
<evidence type="ECO:0000256" key="3">
    <source>
        <dbReference type="ARBA" id="ARBA00022432"/>
    </source>
</evidence>
<evidence type="ECO:0000256" key="5">
    <source>
        <dbReference type="ARBA" id="ARBA00023152"/>
    </source>
</evidence>
<dbReference type="InterPro" id="IPR035476">
    <property type="entry name" value="SIS_PGI_1"/>
</dbReference>
<dbReference type="UniPathway" id="UPA00109">
    <property type="reaction ID" value="UER00181"/>
</dbReference>
<dbReference type="PANTHER" id="PTHR11469:SF1">
    <property type="entry name" value="GLUCOSE-6-PHOSPHATE ISOMERASE"/>
    <property type="match status" value="1"/>
</dbReference>
<dbReference type="UniPathway" id="UPA00138"/>
<dbReference type="GO" id="GO:0004347">
    <property type="term" value="F:glucose-6-phosphate isomerase activity"/>
    <property type="evidence" value="ECO:0007669"/>
    <property type="project" value="UniProtKB-UniRule"/>
</dbReference>
<organism evidence="12 14">
    <name type="scientific">Mesotoga infera</name>
    <dbReference type="NCBI Taxonomy" id="1236046"/>
    <lineage>
        <taxon>Bacteria</taxon>
        <taxon>Thermotogati</taxon>
        <taxon>Thermotogota</taxon>
        <taxon>Thermotogae</taxon>
        <taxon>Kosmotogales</taxon>
        <taxon>Kosmotogaceae</taxon>
        <taxon>Mesotoga</taxon>
    </lineage>
</organism>
<dbReference type="EMBL" id="DQBS01000099">
    <property type="protein sequence ID" value="HCO69736.1"/>
    <property type="molecule type" value="Genomic_DNA"/>
</dbReference>
<comment type="similarity">
    <text evidence="2 8 9">Belongs to the GPI family.</text>
</comment>
<evidence type="ECO:0000313" key="13">
    <source>
        <dbReference type="Proteomes" id="UP000054260"/>
    </source>
</evidence>
<dbReference type="EC" id="5.3.1.9" evidence="8"/>
<dbReference type="FunFam" id="3.40.50.10490:FF:000016">
    <property type="entry name" value="Glucose-6-phosphate isomerase"/>
    <property type="match status" value="1"/>
</dbReference>
<keyword evidence="3 8" id="KW-0312">Gluconeogenesis</keyword>
<dbReference type="InterPro" id="IPR001672">
    <property type="entry name" value="G6P_Isomerase"/>
</dbReference>
<dbReference type="GO" id="GO:0051156">
    <property type="term" value="P:glucose 6-phosphate metabolic process"/>
    <property type="evidence" value="ECO:0007669"/>
    <property type="project" value="TreeGrafter"/>
</dbReference>
<dbReference type="GO" id="GO:0006094">
    <property type="term" value="P:gluconeogenesis"/>
    <property type="evidence" value="ECO:0007669"/>
    <property type="project" value="UniProtKB-UniRule"/>
</dbReference>
<dbReference type="AlphaFoldDB" id="A0A117M927"/>
<evidence type="ECO:0000313" key="10">
    <source>
        <dbReference type="EMBL" id="HCO69736.1"/>
    </source>
</evidence>
<feature type="active site" description="Proton donor" evidence="8">
    <location>
        <position position="282"/>
    </location>
</feature>
<feature type="active site" evidence="8">
    <location>
        <position position="425"/>
    </location>
</feature>
<evidence type="ECO:0000256" key="2">
    <source>
        <dbReference type="ARBA" id="ARBA00006604"/>
    </source>
</evidence>
<dbReference type="GO" id="GO:0097367">
    <property type="term" value="F:carbohydrate derivative binding"/>
    <property type="evidence" value="ECO:0007669"/>
    <property type="project" value="InterPro"/>
</dbReference>
<comment type="caution">
    <text evidence="12">The sequence shown here is derived from an EMBL/GenBank/DDBJ whole genome shotgun (WGS) entry which is preliminary data.</text>
</comment>
<dbReference type="CDD" id="cd05016">
    <property type="entry name" value="SIS_PGI_2"/>
    <property type="match status" value="1"/>
</dbReference>
<evidence type="ECO:0000256" key="9">
    <source>
        <dbReference type="RuleBase" id="RU000612"/>
    </source>
</evidence>
<reference evidence="12" key="1">
    <citation type="journal article" date="2015" name="MBio">
        <title>Genome-resolved metagenomic analysis reveals roles for candidate phyla and other microbial community members in biogeochemical transformations in oil reservoirs.</title>
        <authorList>
            <person name="Hu P."/>
            <person name="Tom L."/>
            <person name="Singh A."/>
            <person name="Thomas B.C."/>
            <person name="Baker B.J."/>
            <person name="Piceno Y.M."/>
            <person name="Andersen G.L."/>
            <person name="Banfield J.F."/>
        </authorList>
    </citation>
    <scope>NUCLEOTIDE SEQUENCE [LARGE SCALE GENOMIC DNA]</scope>
    <source>
        <strain evidence="11">46_47</strain>
        <strain evidence="12">46_70</strain>
    </source>
</reference>
<dbReference type="GO" id="GO:0048029">
    <property type="term" value="F:monosaccharide binding"/>
    <property type="evidence" value="ECO:0007669"/>
    <property type="project" value="TreeGrafter"/>
</dbReference>
<dbReference type="Gene3D" id="3.40.50.10490">
    <property type="entry name" value="Glucose-6-phosphate isomerase like protein, domain 1"/>
    <property type="match status" value="2"/>
</dbReference>
<keyword evidence="4 8" id="KW-0963">Cytoplasm</keyword>
<dbReference type="PATRIC" id="fig|1236046.5.peg.1026"/>
<dbReference type="InterPro" id="IPR018189">
    <property type="entry name" value="Phosphoglucose_isomerase_CS"/>
</dbReference>
<dbReference type="PROSITE" id="PS00174">
    <property type="entry name" value="P_GLUCOSE_ISOMERASE_2"/>
    <property type="match status" value="1"/>
</dbReference>
<evidence type="ECO:0000256" key="6">
    <source>
        <dbReference type="ARBA" id="ARBA00023235"/>
    </source>
</evidence>
<sequence length="454" mass="50902">MLKYDFSFAFKETLESGLSFDEMIDIAKTLSTNFERVFQPLPGFLRILENDEILEEVKAYRSWLEHFDNFVVIGIGGSALGNQALHCALKPISWNSYAKEKRDGNSRMFLLDNVDPDMIASVLGELDLGNTVFNVISKSGTTAESMANYLSVRGLLEKLDLPIKDHFIFTTDKHKGVLRQIADAEGIRTLTIPEDVGGRFSVLTPVGLLSAVAEGIDISLIYEGARFGKERYLRDDVKSNPAAVSALIHYAYLKKGHNISVMMPYSNRLYTLADWYRQLWAESLGKKFDVSGRIVHSGQTPVKSLGAIDQHSQIQLYNEGPKDKIVTLLKVEDFGNQLTIPFIHSDIEALSYLNGVEVGELLNAELRGTSIALAANGVPNMTISFPQIDEVHVGEFIVSYEIQTALMGFLLKVNPYDQPGVELGKKLTYAFMGRKGYEEVRDRYEEKTSWRFEL</sequence>
<evidence type="ECO:0000256" key="8">
    <source>
        <dbReference type="HAMAP-Rule" id="MF_00473"/>
    </source>
</evidence>
<dbReference type="InterPro" id="IPR046348">
    <property type="entry name" value="SIS_dom_sf"/>
</dbReference>
<dbReference type="InterPro" id="IPR035482">
    <property type="entry name" value="SIS_PGI_2"/>
</dbReference>
<protein>
    <recommendedName>
        <fullName evidence="8">Glucose-6-phosphate isomerase</fullName>
        <shortName evidence="8">GPI</shortName>
        <ecNumber evidence="8">5.3.1.9</ecNumber>
    </recommendedName>
    <alternativeName>
        <fullName evidence="8">Phosphoglucose isomerase</fullName>
        <shortName evidence="8">PGI</shortName>
    </alternativeName>
    <alternativeName>
        <fullName evidence="8">Phosphohexose isomerase</fullName>
        <shortName evidence="8">PHI</shortName>
    </alternativeName>
</protein>
<comment type="pathway">
    <text evidence="8">Carbohydrate biosynthesis; gluconeogenesis.</text>
</comment>
<comment type="function">
    <text evidence="8">Catalyzes the reversible isomerization of glucose-6-phosphate to fructose-6-phosphate.</text>
</comment>
<gene>
    <name evidence="8" type="primary">pgi</name>
    <name evidence="10" type="ORF">DIT26_03990</name>
    <name evidence="11" type="ORF">XD86_0112</name>
    <name evidence="12" type="ORF">XE02_0199</name>
</gene>
<comment type="pathway">
    <text evidence="1 8 9">Carbohydrate degradation; glycolysis; D-glyceraldehyde 3-phosphate and glycerone phosphate from D-glucose: step 2/4.</text>
</comment>
<reference evidence="13 14" key="2">
    <citation type="journal article" date="2015" name="MBio">
        <title>Genome-Resolved Metagenomic Analysis Reveals Roles for Candidate Phyla and Other Microbial Community Members in Biogeochemical Transformations in Oil Reservoirs.</title>
        <authorList>
            <person name="Hu P."/>
            <person name="Tom L."/>
            <person name="Singh A."/>
            <person name="Thomas B.C."/>
            <person name="Baker B.J."/>
            <person name="Piceno Y.M."/>
            <person name="Andersen G.L."/>
            <person name="Banfield J.F."/>
        </authorList>
    </citation>
    <scope>NUCLEOTIDE SEQUENCE [LARGE SCALE GENOMIC DNA]</scope>
</reference>
<dbReference type="EMBL" id="LGGH01000007">
    <property type="protein sequence ID" value="KUK68559.1"/>
    <property type="molecule type" value="Genomic_DNA"/>
</dbReference>
<dbReference type="CDD" id="cd05015">
    <property type="entry name" value="SIS_PGI_1"/>
    <property type="match status" value="1"/>
</dbReference>
<dbReference type="HAMAP" id="MF_00473">
    <property type="entry name" value="G6P_isomerase"/>
    <property type="match status" value="1"/>
</dbReference>
<dbReference type="GO" id="GO:0006096">
    <property type="term" value="P:glycolytic process"/>
    <property type="evidence" value="ECO:0007669"/>
    <property type="project" value="UniProtKB-UniRule"/>
</dbReference>
<dbReference type="PANTHER" id="PTHR11469">
    <property type="entry name" value="GLUCOSE-6-PHOSPHATE ISOMERASE"/>
    <property type="match status" value="1"/>
</dbReference>
<evidence type="ECO:0000313" key="11">
    <source>
        <dbReference type="EMBL" id="KUK68559.1"/>
    </source>
</evidence>
<evidence type="ECO:0000313" key="14">
    <source>
        <dbReference type="Proteomes" id="UP000055014"/>
    </source>
</evidence>
<comment type="catalytic activity">
    <reaction evidence="7 8 9">
        <text>alpha-D-glucose 6-phosphate = beta-D-fructose 6-phosphate</text>
        <dbReference type="Rhea" id="RHEA:11816"/>
        <dbReference type="ChEBI" id="CHEBI:57634"/>
        <dbReference type="ChEBI" id="CHEBI:58225"/>
        <dbReference type="EC" id="5.3.1.9"/>
    </reaction>
</comment>